<dbReference type="Proteomes" id="UP000026962">
    <property type="component" value="Chromosome 11"/>
</dbReference>
<sequence length="145" mass="15551">MPGSYDFHHHQPQLPSHLPFARRLAMYLSTAKYKFSVVEYQAINNVLPLPLPSSVSLSPWLTFSMGQIVAAAAGGASTGGGDGGRGHNLWETLAPQVLNTANEVTGAEDGRGSSDLRSRFTAVVGMSRAAVRLRRHTAVIELEGH</sequence>
<evidence type="ECO:0000313" key="1">
    <source>
        <dbReference type="EnsemblPlants" id="OPUNC11G04090.1"/>
    </source>
</evidence>
<accession>A0A0E0MCX3</accession>
<name>A0A0E0MCX3_ORYPU</name>
<reference evidence="1" key="1">
    <citation type="submission" date="2015-04" db="UniProtKB">
        <authorList>
            <consortium name="EnsemblPlants"/>
        </authorList>
    </citation>
    <scope>IDENTIFICATION</scope>
</reference>
<organism evidence="1">
    <name type="scientific">Oryza punctata</name>
    <name type="common">Red rice</name>
    <dbReference type="NCBI Taxonomy" id="4537"/>
    <lineage>
        <taxon>Eukaryota</taxon>
        <taxon>Viridiplantae</taxon>
        <taxon>Streptophyta</taxon>
        <taxon>Embryophyta</taxon>
        <taxon>Tracheophyta</taxon>
        <taxon>Spermatophyta</taxon>
        <taxon>Magnoliopsida</taxon>
        <taxon>Liliopsida</taxon>
        <taxon>Poales</taxon>
        <taxon>Poaceae</taxon>
        <taxon>BOP clade</taxon>
        <taxon>Oryzoideae</taxon>
        <taxon>Oryzeae</taxon>
        <taxon>Oryzinae</taxon>
        <taxon>Oryza</taxon>
    </lineage>
</organism>
<dbReference type="AlphaFoldDB" id="A0A0E0MCX3"/>
<reference evidence="1" key="2">
    <citation type="submission" date="2018-05" db="EMBL/GenBank/DDBJ databases">
        <title>OpunRS2 (Oryza punctata Reference Sequence Version 2).</title>
        <authorList>
            <person name="Zhang J."/>
            <person name="Kudrna D."/>
            <person name="Lee S."/>
            <person name="Talag J."/>
            <person name="Welchert J."/>
            <person name="Wing R.A."/>
        </authorList>
    </citation>
    <scope>NUCLEOTIDE SEQUENCE [LARGE SCALE GENOMIC DNA]</scope>
</reference>
<protein>
    <submittedName>
        <fullName evidence="1">Uncharacterized protein</fullName>
    </submittedName>
</protein>
<keyword evidence="2" id="KW-1185">Reference proteome</keyword>
<evidence type="ECO:0000313" key="2">
    <source>
        <dbReference type="Proteomes" id="UP000026962"/>
    </source>
</evidence>
<proteinExistence type="predicted"/>
<dbReference type="EnsemblPlants" id="OPUNC11G04090.1">
    <property type="protein sequence ID" value="OPUNC11G04090.1"/>
    <property type="gene ID" value="OPUNC11G04090"/>
</dbReference>
<dbReference type="Gramene" id="OPUNC11G04090.1">
    <property type="protein sequence ID" value="OPUNC11G04090.1"/>
    <property type="gene ID" value="OPUNC11G04090"/>
</dbReference>
<dbReference type="HOGENOM" id="CLU_1790047_0_0_1"/>